<dbReference type="Proteomes" id="UP000180235">
    <property type="component" value="Chromosome"/>
</dbReference>
<gene>
    <name evidence="2" type="ORF">GlitD10_2531</name>
</gene>
<feature type="coiled-coil region" evidence="1">
    <location>
        <begin position="39"/>
        <end position="129"/>
    </location>
</feature>
<evidence type="ECO:0000313" key="2">
    <source>
        <dbReference type="EMBL" id="APB34869.1"/>
    </source>
</evidence>
<name>A0A1J0AG23_9CYAN</name>
<reference evidence="2 3" key="1">
    <citation type="submission" date="2016-10" db="EMBL/GenBank/DDBJ databases">
        <title>Description of Gloeomargarita lithophora gen. nov., sp. nov., a thylakoid-bearing basal-branching cyanobacterium with intracellular carbonates, and proposal for Gloeomargaritales ord. nov.</title>
        <authorList>
            <person name="Moreira D."/>
            <person name="Tavera R."/>
            <person name="Benzerara K."/>
            <person name="Skouri-Panet F."/>
            <person name="Couradeau E."/>
            <person name="Gerard E."/>
            <person name="Loussert C."/>
            <person name="Novelo E."/>
            <person name="Zivanovic Y."/>
            <person name="Lopez-Garcia P."/>
        </authorList>
    </citation>
    <scope>NUCLEOTIDE SEQUENCE [LARGE SCALE GENOMIC DNA]</scope>
    <source>
        <strain evidence="2 3">D10</strain>
    </source>
</reference>
<dbReference type="AlphaFoldDB" id="A0A1J0AG23"/>
<protein>
    <submittedName>
        <fullName evidence="2">Uncharacterized protein</fullName>
    </submittedName>
</protein>
<organism evidence="2 3">
    <name type="scientific">Gloeomargarita lithophora Alchichica-D10</name>
    <dbReference type="NCBI Taxonomy" id="1188229"/>
    <lineage>
        <taxon>Bacteria</taxon>
        <taxon>Bacillati</taxon>
        <taxon>Cyanobacteriota</taxon>
        <taxon>Cyanophyceae</taxon>
        <taxon>Gloeomargaritales</taxon>
        <taxon>Gloeomargaritaceae</taxon>
        <taxon>Gloeomargarita</taxon>
    </lineage>
</organism>
<keyword evidence="1" id="KW-0175">Coiled coil</keyword>
<dbReference type="RefSeq" id="WP_071455245.1">
    <property type="nucleotide sequence ID" value="NZ_CP017675.1"/>
</dbReference>
<dbReference type="KEGG" id="glt:GlitD10_2531"/>
<keyword evidence="3" id="KW-1185">Reference proteome</keyword>
<evidence type="ECO:0000313" key="3">
    <source>
        <dbReference type="Proteomes" id="UP000180235"/>
    </source>
</evidence>
<evidence type="ECO:0000256" key="1">
    <source>
        <dbReference type="SAM" id="Coils"/>
    </source>
</evidence>
<accession>A0A1J0AG23</accession>
<dbReference type="EMBL" id="CP017675">
    <property type="protein sequence ID" value="APB34869.1"/>
    <property type="molecule type" value="Genomic_DNA"/>
</dbReference>
<sequence>MGKAFFSACFLVFWGGAFFRDSGYIKGGFRKPSLTTQELEQLKAEEASLQGKVAEIKEELEFTTDDLEKHKIHLTLLEEYAFSEKERGEEKTEKLSQTQEKLVNLTERNLALERKVIIFTEELERLKNTIKQTALLGLWLKLHNKIHFVLAKGAETLARLSINSTYHQILRRTKQTYDFSDNLTATIRDFESGFNFELDPLESYTEKSLDSVKGDLEEIYCDLIFAFAVRTIENAPKDYRNHYLLLVSDSRIGFECNSEFCRLSREQLNYESA</sequence>
<proteinExistence type="predicted"/>